<dbReference type="Proteomes" id="UP000095464">
    <property type="component" value="Unassembled WGS sequence"/>
</dbReference>
<accession>A0AAP7IGH3</accession>
<dbReference type="AlphaFoldDB" id="A0AAP7IGH3"/>
<comment type="caution">
    <text evidence="1">The sequence shown here is derived from an EMBL/GenBank/DDBJ whole genome shotgun (WGS) entry which is preliminary data.</text>
</comment>
<gene>
    <name evidence="1" type="ORF">ASS94_01075</name>
</gene>
<dbReference type="EMBL" id="LNPX01000004">
    <property type="protein sequence ID" value="OEK58948.1"/>
    <property type="molecule type" value="Genomic_DNA"/>
</dbReference>
<protein>
    <submittedName>
        <fullName evidence="1">Uncharacterized protein</fullName>
    </submittedName>
</protein>
<reference evidence="2" key="1">
    <citation type="submission" date="2015-11" db="EMBL/GenBank/DDBJ databases">
        <title>Genomic diversity of Staphylococcus saprophyticus strains from urinary tract infections, animal surfaces, and fermented foods.</title>
        <authorList>
            <person name="Wolfe B.E."/>
        </authorList>
    </citation>
    <scope>NUCLEOTIDE SEQUENCE [LARGE SCALE GENOMIC DNA]</scope>
    <source>
        <strain evidence="2">738_7</strain>
    </source>
</reference>
<evidence type="ECO:0000313" key="1">
    <source>
        <dbReference type="EMBL" id="OEK58948.1"/>
    </source>
</evidence>
<evidence type="ECO:0000313" key="2">
    <source>
        <dbReference type="Proteomes" id="UP000095464"/>
    </source>
</evidence>
<organism evidence="1 2">
    <name type="scientific">Staphylococcus equorum</name>
    <dbReference type="NCBI Taxonomy" id="246432"/>
    <lineage>
        <taxon>Bacteria</taxon>
        <taxon>Bacillati</taxon>
        <taxon>Bacillota</taxon>
        <taxon>Bacilli</taxon>
        <taxon>Bacillales</taxon>
        <taxon>Staphylococcaceae</taxon>
        <taxon>Staphylococcus</taxon>
    </lineage>
</organism>
<sequence>MKTVILKSNAKHWEDGERAICATLDKAYFELLTDEQKATYTASFEPTENGEYDFIAKHKEAI</sequence>
<dbReference type="RefSeq" id="WP_069854348.1">
    <property type="nucleotide sequence ID" value="NZ_LNPX01000004.1"/>
</dbReference>
<name>A0AAP7IGH3_9STAP</name>
<proteinExistence type="predicted"/>